<protein>
    <submittedName>
        <fullName evidence="1">Uncharacterized protein</fullName>
    </submittedName>
</protein>
<evidence type="ECO:0000313" key="1">
    <source>
        <dbReference type="EMBL" id="KFM67758.1"/>
    </source>
</evidence>
<feature type="non-terminal residue" evidence="1">
    <location>
        <position position="60"/>
    </location>
</feature>
<dbReference type="Proteomes" id="UP000054359">
    <property type="component" value="Unassembled WGS sequence"/>
</dbReference>
<proteinExistence type="predicted"/>
<gene>
    <name evidence="1" type="ORF">X975_17612</name>
</gene>
<evidence type="ECO:0000313" key="2">
    <source>
        <dbReference type="Proteomes" id="UP000054359"/>
    </source>
</evidence>
<dbReference type="AlphaFoldDB" id="A0A087TRL9"/>
<accession>A0A087TRL9</accession>
<organism evidence="1 2">
    <name type="scientific">Stegodyphus mimosarum</name>
    <name type="common">African social velvet spider</name>
    <dbReference type="NCBI Taxonomy" id="407821"/>
    <lineage>
        <taxon>Eukaryota</taxon>
        <taxon>Metazoa</taxon>
        <taxon>Ecdysozoa</taxon>
        <taxon>Arthropoda</taxon>
        <taxon>Chelicerata</taxon>
        <taxon>Arachnida</taxon>
        <taxon>Araneae</taxon>
        <taxon>Araneomorphae</taxon>
        <taxon>Entelegynae</taxon>
        <taxon>Eresoidea</taxon>
        <taxon>Eresidae</taxon>
        <taxon>Stegodyphus</taxon>
    </lineage>
</organism>
<dbReference type="EMBL" id="KK116427">
    <property type="protein sequence ID" value="KFM67758.1"/>
    <property type="molecule type" value="Genomic_DNA"/>
</dbReference>
<keyword evidence="2" id="KW-1185">Reference proteome</keyword>
<name>A0A087TRL9_STEMI</name>
<reference evidence="1 2" key="1">
    <citation type="submission" date="2013-11" db="EMBL/GenBank/DDBJ databases">
        <title>Genome sequencing of Stegodyphus mimosarum.</title>
        <authorList>
            <person name="Bechsgaard J."/>
        </authorList>
    </citation>
    <scope>NUCLEOTIDE SEQUENCE [LARGE SCALE GENOMIC DNA]</scope>
</reference>
<sequence>MISMKISLKQRQNYSLRKKNIGFSTDSSLKAVIMKMCLPDGKLVLTENFPVGLVIFTSKL</sequence>